<feature type="chain" id="PRO_5046389825" evidence="2">
    <location>
        <begin position="21"/>
        <end position="228"/>
    </location>
</feature>
<reference evidence="3 4" key="1">
    <citation type="submission" date="2022-11" db="EMBL/GenBank/DDBJ databases">
        <title>Minimal conservation of predation-associated metabolite biosynthetic gene clusters underscores biosynthetic potential of Myxococcota including descriptions for ten novel species: Archangium lansinium sp. nov., Myxococcus landrumus sp. nov., Nannocystis bai.</title>
        <authorList>
            <person name="Ahearne A."/>
            <person name="Stevens C."/>
            <person name="Dowd S."/>
        </authorList>
    </citation>
    <scope>NUCLEOTIDE SEQUENCE [LARGE SCALE GENOMIC DNA]</scope>
    <source>
        <strain evidence="3 4">NCELM</strain>
    </source>
</reference>
<evidence type="ECO:0000256" key="1">
    <source>
        <dbReference type="SAM" id="MobiDB-lite"/>
    </source>
</evidence>
<evidence type="ECO:0000313" key="4">
    <source>
        <dbReference type="Proteomes" id="UP001217838"/>
    </source>
</evidence>
<feature type="signal peptide" evidence="2">
    <location>
        <begin position="1"/>
        <end position="20"/>
    </location>
</feature>
<sequence>MRSFSLACFASLLLACPSKSSETDSDTGGTTETGMGTSDGTAPTSTTTTTTTTTTASSVTDTTAVPTSTTGEPLEPLPAACEKLCAAMDACGVGGGPQCAEQCVEDEAPGSECAGRLADLWNCVAALSCADLEHQLMVEPHMCTAELEVYDQCNIPDCAIQSNGEAESCFIKRDCDGVVQELRCEGDTCTCIEDEVPGKTCPSKDICASIPPSMPEVDVKQCCEWDWQ</sequence>
<keyword evidence="4" id="KW-1185">Reference proteome</keyword>
<keyword evidence="2" id="KW-0732">Signal</keyword>
<dbReference type="EMBL" id="JAQNDN010000004">
    <property type="protein sequence ID" value="MDC0668300.1"/>
    <property type="molecule type" value="Genomic_DNA"/>
</dbReference>
<organism evidence="3 4">
    <name type="scientific">Nannocystis radixulma</name>
    <dbReference type="NCBI Taxonomy" id="2995305"/>
    <lineage>
        <taxon>Bacteria</taxon>
        <taxon>Pseudomonadati</taxon>
        <taxon>Myxococcota</taxon>
        <taxon>Polyangia</taxon>
        <taxon>Nannocystales</taxon>
        <taxon>Nannocystaceae</taxon>
        <taxon>Nannocystis</taxon>
    </lineage>
</organism>
<gene>
    <name evidence="3" type="ORF">POL58_11145</name>
</gene>
<feature type="region of interest" description="Disordered" evidence="1">
    <location>
        <begin position="18"/>
        <end position="73"/>
    </location>
</feature>
<dbReference type="RefSeq" id="WP_271997293.1">
    <property type="nucleotide sequence ID" value="NZ_JAQNDN010000004.1"/>
</dbReference>
<evidence type="ECO:0000256" key="2">
    <source>
        <dbReference type="SAM" id="SignalP"/>
    </source>
</evidence>
<proteinExistence type="predicted"/>
<protein>
    <submittedName>
        <fullName evidence="3">Uncharacterized protein</fullName>
    </submittedName>
</protein>
<evidence type="ECO:0000313" key="3">
    <source>
        <dbReference type="EMBL" id="MDC0668300.1"/>
    </source>
</evidence>
<dbReference type="Proteomes" id="UP001217838">
    <property type="component" value="Unassembled WGS sequence"/>
</dbReference>
<accession>A0ABT5B2G8</accession>
<dbReference type="PROSITE" id="PS51257">
    <property type="entry name" value="PROKAR_LIPOPROTEIN"/>
    <property type="match status" value="1"/>
</dbReference>
<feature type="compositionally biased region" description="Low complexity" evidence="1">
    <location>
        <begin position="18"/>
        <end position="70"/>
    </location>
</feature>
<comment type="caution">
    <text evidence="3">The sequence shown here is derived from an EMBL/GenBank/DDBJ whole genome shotgun (WGS) entry which is preliminary data.</text>
</comment>
<name>A0ABT5B2G8_9BACT</name>